<dbReference type="Proteomes" id="UP000249829">
    <property type="component" value="Unassembled WGS sequence"/>
</dbReference>
<accession>A0A2V5HJ09</accession>
<dbReference type="EMBL" id="KZ825117">
    <property type="protein sequence ID" value="PYI21373.1"/>
    <property type="molecule type" value="Genomic_DNA"/>
</dbReference>
<evidence type="ECO:0000313" key="1">
    <source>
        <dbReference type="EMBL" id="PYI21373.1"/>
    </source>
</evidence>
<name>A0A2V5HJ09_ASPV1</name>
<keyword evidence="2" id="KW-1185">Reference proteome</keyword>
<protein>
    <submittedName>
        <fullName evidence="1">Uncharacterized protein</fullName>
    </submittedName>
</protein>
<dbReference type="AlphaFoldDB" id="A0A2V5HJ09"/>
<gene>
    <name evidence="1" type="ORF">BO99DRAFT_400960</name>
</gene>
<evidence type="ECO:0000313" key="2">
    <source>
        <dbReference type="Proteomes" id="UP000249829"/>
    </source>
</evidence>
<proteinExistence type="predicted"/>
<sequence>MCRNSKCAVALSSLSSRRPIVFALFSSSVDHVESLSMVAGNNVYPPIASAGFVVEQGVEVKMKTNLVETDVRSLLTEALTADVHL</sequence>
<organism evidence="1 2">
    <name type="scientific">Aspergillus violaceofuscus (strain CBS 115571)</name>
    <dbReference type="NCBI Taxonomy" id="1450538"/>
    <lineage>
        <taxon>Eukaryota</taxon>
        <taxon>Fungi</taxon>
        <taxon>Dikarya</taxon>
        <taxon>Ascomycota</taxon>
        <taxon>Pezizomycotina</taxon>
        <taxon>Eurotiomycetes</taxon>
        <taxon>Eurotiomycetidae</taxon>
        <taxon>Eurotiales</taxon>
        <taxon>Aspergillaceae</taxon>
        <taxon>Aspergillus</taxon>
    </lineage>
</organism>
<reference evidence="1 2" key="1">
    <citation type="submission" date="2018-02" db="EMBL/GenBank/DDBJ databases">
        <title>The genomes of Aspergillus section Nigri reveals drivers in fungal speciation.</title>
        <authorList>
            <consortium name="DOE Joint Genome Institute"/>
            <person name="Vesth T.C."/>
            <person name="Nybo J."/>
            <person name="Theobald S."/>
            <person name="Brandl J."/>
            <person name="Frisvad J.C."/>
            <person name="Nielsen K.F."/>
            <person name="Lyhne E.K."/>
            <person name="Kogle M.E."/>
            <person name="Kuo A."/>
            <person name="Riley R."/>
            <person name="Clum A."/>
            <person name="Nolan M."/>
            <person name="Lipzen A."/>
            <person name="Salamov A."/>
            <person name="Henrissat B."/>
            <person name="Wiebenga A."/>
            <person name="De vries R.P."/>
            <person name="Grigoriev I.V."/>
            <person name="Mortensen U.H."/>
            <person name="Andersen M.R."/>
            <person name="Baker S.E."/>
        </authorList>
    </citation>
    <scope>NUCLEOTIDE SEQUENCE [LARGE SCALE GENOMIC DNA]</scope>
    <source>
        <strain evidence="1 2">CBS 115571</strain>
    </source>
</reference>